<evidence type="ECO:0000256" key="11">
    <source>
        <dbReference type="SAM" id="Coils"/>
    </source>
</evidence>
<keyword evidence="10" id="KW-1006">Bacterial flagellum protein export</keyword>
<evidence type="ECO:0000256" key="9">
    <source>
        <dbReference type="ARBA" id="ARBA00023136"/>
    </source>
</evidence>
<sequence>MDHLLPTLIEGATAARDKESARLQQLVQALRQSEATLARLREFRVECLARSAAGSLGRADAVSLQTYQGFMARLDQALLLQGHDLERKRQAVTLQQQRLAASQQKLLAFQTLVRRRAAVHALKESRRAQRECDEFAARALARATGP</sequence>
<evidence type="ECO:0000256" key="4">
    <source>
        <dbReference type="ARBA" id="ARBA00022448"/>
    </source>
</evidence>
<dbReference type="InterPro" id="IPR053716">
    <property type="entry name" value="Flag_assembly_chemotaxis_eff"/>
</dbReference>
<dbReference type="InterPro" id="IPR052570">
    <property type="entry name" value="FliJ"/>
</dbReference>
<dbReference type="EMBL" id="JADDOJ010000003">
    <property type="protein sequence ID" value="MBE7939215.1"/>
    <property type="molecule type" value="Genomic_DNA"/>
</dbReference>
<comment type="caution">
    <text evidence="12">The sequence shown here is derived from an EMBL/GenBank/DDBJ whole genome shotgun (WGS) entry which is preliminary data.</text>
</comment>
<keyword evidence="7" id="KW-1005">Bacterial flagellum biogenesis</keyword>
<evidence type="ECO:0000256" key="6">
    <source>
        <dbReference type="ARBA" id="ARBA00022500"/>
    </source>
</evidence>
<dbReference type="RefSeq" id="WP_193778767.1">
    <property type="nucleotide sequence ID" value="NZ_JADDOJ010000003.1"/>
</dbReference>
<organism evidence="12 13">
    <name type="scientific">Ramlibacter aquaticus</name>
    <dbReference type="NCBI Taxonomy" id="2780094"/>
    <lineage>
        <taxon>Bacteria</taxon>
        <taxon>Pseudomonadati</taxon>
        <taxon>Pseudomonadota</taxon>
        <taxon>Betaproteobacteria</taxon>
        <taxon>Burkholderiales</taxon>
        <taxon>Comamonadaceae</taxon>
        <taxon>Ramlibacter</taxon>
    </lineage>
</organism>
<gene>
    <name evidence="12" type="ORF">IM725_01355</name>
</gene>
<evidence type="ECO:0000256" key="1">
    <source>
        <dbReference type="ARBA" id="ARBA00004413"/>
    </source>
</evidence>
<keyword evidence="8" id="KW-0653">Protein transport</keyword>
<dbReference type="PANTHER" id="PTHR38786:SF1">
    <property type="entry name" value="FLAGELLAR FLIJ PROTEIN"/>
    <property type="match status" value="1"/>
</dbReference>
<dbReference type="Gene3D" id="1.10.287.1700">
    <property type="match status" value="1"/>
</dbReference>
<keyword evidence="9" id="KW-0472">Membrane</keyword>
<feature type="coiled-coil region" evidence="11">
    <location>
        <begin position="16"/>
        <end position="43"/>
    </location>
</feature>
<comment type="subcellular location">
    <subcellularLocation>
        <location evidence="1">Cell membrane</location>
        <topology evidence="1">Peripheral membrane protein</topology>
        <orientation evidence="1">Cytoplasmic side</orientation>
    </subcellularLocation>
</comment>
<reference evidence="12 13" key="1">
    <citation type="submission" date="2020-10" db="EMBL/GenBank/DDBJ databases">
        <title>Draft genome of Ramlibacter aquaticus LMG 30558.</title>
        <authorList>
            <person name="Props R."/>
        </authorList>
    </citation>
    <scope>NUCLEOTIDE SEQUENCE [LARGE SCALE GENOMIC DNA]</scope>
    <source>
        <strain evidence="12 13">LMG 30558</strain>
    </source>
</reference>
<evidence type="ECO:0000313" key="12">
    <source>
        <dbReference type="EMBL" id="MBE7939215.1"/>
    </source>
</evidence>
<comment type="similarity">
    <text evidence="2">Belongs to the FliJ family.</text>
</comment>
<proteinExistence type="inferred from homology"/>
<keyword evidence="12" id="KW-0966">Cell projection</keyword>
<dbReference type="Proteomes" id="UP000715965">
    <property type="component" value="Unassembled WGS sequence"/>
</dbReference>
<evidence type="ECO:0000256" key="2">
    <source>
        <dbReference type="ARBA" id="ARBA00010004"/>
    </source>
</evidence>
<dbReference type="InterPro" id="IPR012823">
    <property type="entry name" value="Flagell_FliJ"/>
</dbReference>
<keyword evidence="13" id="KW-1185">Reference proteome</keyword>
<keyword evidence="4" id="KW-0813">Transport</keyword>
<evidence type="ECO:0000256" key="3">
    <source>
        <dbReference type="ARBA" id="ARBA00020392"/>
    </source>
</evidence>
<dbReference type="PANTHER" id="PTHR38786">
    <property type="entry name" value="FLAGELLAR FLIJ PROTEIN"/>
    <property type="match status" value="1"/>
</dbReference>
<keyword evidence="12" id="KW-0969">Cilium</keyword>
<evidence type="ECO:0000256" key="5">
    <source>
        <dbReference type="ARBA" id="ARBA00022475"/>
    </source>
</evidence>
<name>A0ABR9SA90_9BURK</name>
<protein>
    <recommendedName>
        <fullName evidence="3">Flagellar FliJ protein</fullName>
    </recommendedName>
</protein>
<keyword evidence="5" id="KW-1003">Cell membrane</keyword>
<accession>A0ABR9SA90</accession>
<keyword evidence="11" id="KW-0175">Coiled coil</keyword>
<evidence type="ECO:0000256" key="8">
    <source>
        <dbReference type="ARBA" id="ARBA00022927"/>
    </source>
</evidence>
<dbReference type="Pfam" id="PF02050">
    <property type="entry name" value="FliJ"/>
    <property type="match status" value="1"/>
</dbReference>
<evidence type="ECO:0000313" key="13">
    <source>
        <dbReference type="Proteomes" id="UP000715965"/>
    </source>
</evidence>
<evidence type="ECO:0000256" key="7">
    <source>
        <dbReference type="ARBA" id="ARBA00022795"/>
    </source>
</evidence>
<keyword evidence="6" id="KW-0145">Chemotaxis</keyword>
<keyword evidence="12" id="KW-0282">Flagellum</keyword>
<evidence type="ECO:0000256" key="10">
    <source>
        <dbReference type="ARBA" id="ARBA00023225"/>
    </source>
</evidence>